<evidence type="ECO:0000256" key="8">
    <source>
        <dbReference type="ARBA" id="ARBA00023170"/>
    </source>
</evidence>
<evidence type="ECO:0000256" key="10">
    <source>
        <dbReference type="PROSITE-ProRule" id="PRU01360"/>
    </source>
</evidence>
<dbReference type="InterPro" id="IPR008969">
    <property type="entry name" value="CarboxyPept-like_regulatory"/>
</dbReference>
<keyword evidence="8 14" id="KW-0675">Receptor</keyword>
<gene>
    <name evidence="14" type="ORF">JGI24_00973</name>
</gene>
<evidence type="ECO:0000259" key="13">
    <source>
        <dbReference type="Pfam" id="PF07715"/>
    </source>
</evidence>
<dbReference type="Proteomes" id="UP000243065">
    <property type="component" value="Unassembled WGS sequence"/>
</dbReference>
<dbReference type="InterPro" id="IPR039426">
    <property type="entry name" value="TonB-dep_rcpt-like"/>
</dbReference>
<keyword evidence="15" id="KW-1185">Reference proteome</keyword>
<keyword evidence="4 10" id="KW-0812">Transmembrane</keyword>
<keyword evidence="6 11" id="KW-0798">TonB box</keyword>
<name>A0A656D8Z7_KRYT1</name>
<dbReference type="GO" id="GO:0009279">
    <property type="term" value="C:cell outer membrane"/>
    <property type="evidence" value="ECO:0007669"/>
    <property type="project" value="UniProtKB-SubCell"/>
</dbReference>
<keyword evidence="7 10" id="KW-0472">Membrane</keyword>
<sequence length="721" mass="82314">MNHKRNDFSIVRLVYISFLLLLPSLLLSQKNGITLEGKVIDQTGKPIPYVNVYLKGYMKGSMSDENGKFKFIVDKHGVYTLVASHIGYETYEKTIQIRTEEAIFIEITLREKTIEEEMITITASAFTGGEGKGVTLTPLEVVLTPGAAADVFGAIKTFPGIQTISEGSGLFVRGGDVSETAVILDGAYINHPYRYESPNGGYFGMISPFLLKGIFFSSGGFSVEYGNALSGILDMKSLDLPYEKLINIGVGLAALSTMIKLPIKPDKVGISMSGNYSDTRHLFKLNGHTYRFSQYPKAYDTNLNLMYQYSSKGRLKLFLFREKNDIGIEVKHLSEAFYEGDNVTNFVNLSWQDLIASKFLLSGNIAYTNFAKKQKLDAFLDLLTDERLHQIRLKGEYQISNNMVLQSGIELFRDDISYKGRFQFPDEETSGSETIKVDANYKAYRLAFYSQLQVNFSTKLSYVIGFRYERHSKSNQQLLDPRSSLSLKLKNNWDLVFSIGQYHQFPEPVFFDPVIGNPDLKAMKSWHYILGLVHHSESTILRIELYYKDYKNLLINDQKLNYVNQGYGFSKGLDFFLKRDWEFFKVRISYSYLEAKRKWMDAPKLSPTKFDIPHNFTVVAQLNLTRLNIGMLYQYAAGKPYTSEPNQYHDKRTPSYQRLDISLSYLFNLIGNGIDVFYLAISNVLGRENILDYIYSPDYKKPVPIKSVMLRSFYFGISISL</sequence>
<evidence type="ECO:0000256" key="2">
    <source>
        <dbReference type="ARBA" id="ARBA00022448"/>
    </source>
</evidence>
<evidence type="ECO:0000256" key="9">
    <source>
        <dbReference type="ARBA" id="ARBA00023237"/>
    </source>
</evidence>
<dbReference type="Gene3D" id="2.60.40.1120">
    <property type="entry name" value="Carboxypeptidase-like, regulatory domain"/>
    <property type="match status" value="1"/>
</dbReference>
<evidence type="ECO:0000256" key="4">
    <source>
        <dbReference type="ARBA" id="ARBA00022692"/>
    </source>
</evidence>
<dbReference type="Gene3D" id="2.40.170.20">
    <property type="entry name" value="TonB-dependent receptor, beta-barrel domain"/>
    <property type="match status" value="1"/>
</dbReference>
<dbReference type="Pfam" id="PF00593">
    <property type="entry name" value="TonB_dep_Rec_b-barrel"/>
    <property type="match status" value="1"/>
</dbReference>
<dbReference type="Gene3D" id="2.170.130.10">
    <property type="entry name" value="TonB-dependent receptor, plug domain"/>
    <property type="match status" value="1"/>
</dbReference>
<organism evidence="14 15">
    <name type="scientific">Kryptobacter tengchongensis</name>
    <dbReference type="NCBI Taxonomy" id="1643429"/>
    <lineage>
        <taxon>Bacteria</taxon>
        <taxon>Pseudomonadati</taxon>
        <taxon>Candidatus Kryptoniota</taxon>
        <taxon>Candidatus Kryptobacter</taxon>
    </lineage>
</organism>
<evidence type="ECO:0000313" key="15">
    <source>
        <dbReference type="Proteomes" id="UP000243065"/>
    </source>
</evidence>
<keyword evidence="9 10" id="KW-0998">Cell outer membrane</keyword>
<keyword evidence="3 10" id="KW-1134">Transmembrane beta strand</keyword>
<keyword evidence="2 10" id="KW-0813">Transport</keyword>
<reference evidence="14 15" key="1">
    <citation type="submission" date="2015-11" db="EMBL/GenBank/DDBJ databases">
        <authorList>
            <person name="Varghese N."/>
        </authorList>
    </citation>
    <scope>NUCLEOTIDE SEQUENCE [LARGE SCALE GENOMIC DNA]</scope>
    <source>
        <strain evidence="14 15">JGI-24</strain>
    </source>
</reference>
<dbReference type="InterPro" id="IPR000531">
    <property type="entry name" value="Beta-barrel_TonB"/>
</dbReference>
<dbReference type="InterPro" id="IPR012910">
    <property type="entry name" value="Plug_dom"/>
</dbReference>
<dbReference type="SUPFAM" id="SSF49464">
    <property type="entry name" value="Carboxypeptidase regulatory domain-like"/>
    <property type="match status" value="1"/>
</dbReference>
<protein>
    <submittedName>
        <fullName evidence="14">Outer membrane receptor proteins, mostly Fe transport</fullName>
    </submittedName>
</protein>
<dbReference type="AlphaFoldDB" id="A0A656D8Z7"/>
<comment type="subcellular location">
    <subcellularLocation>
        <location evidence="1 10">Cell outer membrane</location>
        <topology evidence="1 10">Multi-pass membrane protein</topology>
    </subcellularLocation>
</comment>
<evidence type="ECO:0000256" key="3">
    <source>
        <dbReference type="ARBA" id="ARBA00022452"/>
    </source>
</evidence>
<dbReference type="Pfam" id="PF07715">
    <property type="entry name" value="Plug"/>
    <property type="match status" value="1"/>
</dbReference>
<accession>A0A656D8Z7</accession>
<comment type="similarity">
    <text evidence="10 11">Belongs to the TonB-dependent receptor family.</text>
</comment>
<dbReference type="GO" id="GO:0044718">
    <property type="term" value="P:siderophore transmembrane transport"/>
    <property type="evidence" value="ECO:0007669"/>
    <property type="project" value="TreeGrafter"/>
</dbReference>
<dbReference type="PROSITE" id="PS52016">
    <property type="entry name" value="TONB_DEPENDENT_REC_3"/>
    <property type="match status" value="1"/>
</dbReference>
<dbReference type="SUPFAM" id="SSF56935">
    <property type="entry name" value="Porins"/>
    <property type="match status" value="1"/>
</dbReference>
<dbReference type="PANTHER" id="PTHR30069">
    <property type="entry name" value="TONB-DEPENDENT OUTER MEMBRANE RECEPTOR"/>
    <property type="match status" value="1"/>
</dbReference>
<dbReference type="EMBL" id="CZVU01000038">
    <property type="protein sequence ID" value="CUT01618.1"/>
    <property type="molecule type" value="Genomic_DNA"/>
</dbReference>
<evidence type="ECO:0000313" key="14">
    <source>
        <dbReference type="EMBL" id="CUT01618.1"/>
    </source>
</evidence>
<dbReference type="InterPro" id="IPR036942">
    <property type="entry name" value="Beta-barrel_TonB_sf"/>
</dbReference>
<dbReference type="PANTHER" id="PTHR30069:SF29">
    <property type="entry name" value="HEMOGLOBIN AND HEMOGLOBIN-HAPTOGLOBIN-BINDING PROTEIN 1-RELATED"/>
    <property type="match status" value="1"/>
</dbReference>
<feature type="domain" description="TonB-dependent receptor-like beta-barrel" evidence="12">
    <location>
        <begin position="278"/>
        <end position="684"/>
    </location>
</feature>
<dbReference type="Pfam" id="PF13715">
    <property type="entry name" value="CarbopepD_reg_2"/>
    <property type="match status" value="1"/>
</dbReference>
<keyword evidence="5" id="KW-0732">Signal</keyword>
<evidence type="ECO:0000256" key="5">
    <source>
        <dbReference type="ARBA" id="ARBA00022729"/>
    </source>
</evidence>
<feature type="domain" description="TonB-dependent receptor plug" evidence="13">
    <location>
        <begin position="148"/>
        <end position="231"/>
    </location>
</feature>
<evidence type="ECO:0000256" key="6">
    <source>
        <dbReference type="ARBA" id="ARBA00023077"/>
    </source>
</evidence>
<evidence type="ECO:0000256" key="1">
    <source>
        <dbReference type="ARBA" id="ARBA00004571"/>
    </source>
</evidence>
<proteinExistence type="inferred from homology"/>
<evidence type="ECO:0000256" key="11">
    <source>
        <dbReference type="RuleBase" id="RU003357"/>
    </source>
</evidence>
<evidence type="ECO:0000259" key="12">
    <source>
        <dbReference type="Pfam" id="PF00593"/>
    </source>
</evidence>
<dbReference type="GO" id="GO:0015344">
    <property type="term" value="F:siderophore uptake transmembrane transporter activity"/>
    <property type="evidence" value="ECO:0007669"/>
    <property type="project" value="TreeGrafter"/>
</dbReference>
<evidence type="ECO:0000256" key="7">
    <source>
        <dbReference type="ARBA" id="ARBA00023136"/>
    </source>
</evidence>
<dbReference type="InterPro" id="IPR037066">
    <property type="entry name" value="Plug_dom_sf"/>
</dbReference>